<evidence type="ECO:0000313" key="2">
    <source>
        <dbReference type="EMBL" id="CAJ35238.1"/>
    </source>
</evidence>
<protein>
    <submittedName>
        <fullName evidence="2">Uncharacterized protein</fullName>
    </submittedName>
</protein>
<keyword evidence="3" id="KW-1185">Reference proteome</keyword>
<keyword evidence="1" id="KW-1133">Transmembrane helix</keyword>
<dbReference type="EMBL" id="AM114193">
    <property type="protein sequence ID" value="CAJ35238.1"/>
    <property type="molecule type" value="Genomic_DNA"/>
</dbReference>
<dbReference type="Proteomes" id="UP000000663">
    <property type="component" value="Chromosome"/>
</dbReference>
<name>Q0W8Q5_METAR</name>
<accession>Q0W8Q5</accession>
<sequence length="263" mass="27684">MITMDSTAPLYSAIVGCGTTGCFLLSLLRQSQARAKLVAIDDNSGSLEMSAADQQVLARPGEKLKADIGSFEVVFVVFDPSEGDSLAYARDVASRASTEGAYVYGFAINKTGSSLAEADVAPGFGGMAIVDAAWVLEKRGDGDEERALHIAFNFAAHTLTFLTAAIDSGDLPVSPFREITSAGTAGFAATHLSEAESVYAMTMSKIDSPQVKSGFVFIDAATGDVLARRIFLRVAAGLPRESNLSMLRVGGLAPFKIMVMLVH</sequence>
<keyword evidence="1" id="KW-0472">Membrane</keyword>
<dbReference type="eggNOG" id="arCOG02201">
    <property type="taxonomic scope" value="Archaea"/>
</dbReference>
<organism evidence="2 3">
    <name type="scientific">Methanocella arvoryzae (strain DSM 22066 / NBRC 105507 / MRE50)</name>
    <dbReference type="NCBI Taxonomy" id="351160"/>
    <lineage>
        <taxon>Archaea</taxon>
        <taxon>Methanobacteriati</taxon>
        <taxon>Methanobacteriota</taxon>
        <taxon>Stenosarchaea group</taxon>
        <taxon>Methanomicrobia</taxon>
        <taxon>Methanocellales</taxon>
        <taxon>Methanocellaceae</taxon>
        <taxon>Methanocella</taxon>
    </lineage>
</organism>
<keyword evidence="1" id="KW-0812">Transmembrane</keyword>
<evidence type="ECO:0000313" key="3">
    <source>
        <dbReference type="Proteomes" id="UP000000663"/>
    </source>
</evidence>
<dbReference type="KEGG" id="rci:LRC254"/>
<feature type="transmembrane region" description="Helical" evidence="1">
    <location>
        <begin position="6"/>
        <end position="28"/>
    </location>
</feature>
<reference evidence="2 3" key="1">
    <citation type="journal article" date="2006" name="Science">
        <title>Genome of rice cluster I archaea -- the key methane producers in the rice rhizosphere.</title>
        <authorList>
            <person name="Erkel C."/>
            <person name="Kube M."/>
            <person name="Reinhardt R."/>
            <person name="Liesack W."/>
        </authorList>
    </citation>
    <scope>NUCLEOTIDE SEQUENCE [LARGE SCALE GENOMIC DNA]</scope>
    <source>
        <strain evidence="3">DSM 22066 / NBRC 105507 / MRE50</strain>
    </source>
</reference>
<dbReference type="AlphaFoldDB" id="Q0W8Q5"/>
<dbReference type="STRING" id="351160.LRC254"/>
<gene>
    <name evidence="2" type="ORF">LRC254</name>
</gene>
<proteinExistence type="predicted"/>
<evidence type="ECO:0000256" key="1">
    <source>
        <dbReference type="SAM" id="Phobius"/>
    </source>
</evidence>